<dbReference type="Proteomes" id="UP000016088">
    <property type="component" value="Unassembled WGS sequence"/>
</dbReference>
<evidence type="ECO:0000256" key="2">
    <source>
        <dbReference type="ARBA" id="ARBA00023054"/>
    </source>
</evidence>
<feature type="region of interest" description="Disordered" evidence="3">
    <location>
        <begin position="1"/>
        <end position="100"/>
    </location>
</feature>
<feature type="domain" description="Nuclear speckle splicing regulatory protein 1 N-terminal" evidence="4">
    <location>
        <begin position="57"/>
        <end position="168"/>
    </location>
</feature>
<dbReference type="OrthoDB" id="446635at2759"/>
<dbReference type="RefSeq" id="XP_013018908.1">
    <property type="nucleotide sequence ID" value="XM_013163454.1"/>
</dbReference>
<sequence length="359" mass="41940">MSNSGFRYGLNLMKKPSQENKNTRINFLEEAEDSSDEDAARPFTIQTTESIPIEKIERNETTESDASVYGYDEYYDSMKSGEREQQELRRQEAQERRPKYMEKLIESAKTRKRDMLIARERALQKQRESEGDDGSEKFVTGSYKLHREEMEKEIEDRKREEEELEAKNSHGGGMKDFYASMLEQQEKEHDKAMRSIPSQSSGQRRDSHEDELNKKAFSNTSVTDKAPELNDNNEIVDQRQVLSAGLNVPKPPATKSSLPASRVPSSESRWKQESSEYDTRRSRYDNKGSRGVYSLKQVEEQKRKYQEEQNLKKQKEEEKKKEFALKTHMPKTTTQDQVLSARERYLKRKREAAKSEGDM</sequence>
<feature type="compositionally biased region" description="Basic and acidic residues" evidence="3">
    <location>
        <begin position="203"/>
        <end position="214"/>
    </location>
</feature>
<keyword evidence="2" id="KW-0175">Coiled coil</keyword>
<feature type="compositionally biased region" description="Polar residues" evidence="3">
    <location>
        <begin position="254"/>
        <end position="267"/>
    </location>
</feature>
<dbReference type="HOGENOM" id="CLU_042321_0_0_1"/>
<reference evidence="5 6" key="1">
    <citation type="journal article" date="2011" name="Science">
        <title>Comparative functional genomics of the fission yeasts.</title>
        <authorList>
            <person name="Rhind N."/>
            <person name="Chen Z."/>
            <person name="Yassour M."/>
            <person name="Thompson D.A."/>
            <person name="Haas B.J."/>
            <person name="Habib N."/>
            <person name="Wapinski I."/>
            <person name="Roy S."/>
            <person name="Lin M.F."/>
            <person name="Heiman D.I."/>
            <person name="Young S.K."/>
            <person name="Furuya K."/>
            <person name="Guo Y."/>
            <person name="Pidoux A."/>
            <person name="Chen H.M."/>
            <person name="Robbertse B."/>
            <person name="Goldberg J.M."/>
            <person name="Aoki K."/>
            <person name="Bayne E.H."/>
            <person name="Berlin A.M."/>
            <person name="Desjardins C.A."/>
            <person name="Dobbs E."/>
            <person name="Dukaj L."/>
            <person name="Fan L."/>
            <person name="FitzGerald M.G."/>
            <person name="French C."/>
            <person name="Gujja S."/>
            <person name="Hansen K."/>
            <person name="Keifenheim D."/>
            <person name="Levin J.Z."/>
            <person name="Mosher R.A."/>
            <person name="Mueller C.A."/>
            <person name="Pfiffner J."/>
            <person name="Priest M."/>
            <person name="Russ C."/>
            <person name="Smialowska A."/>
            <person name="Swoboda P."/>
            <person name="Sykes S.M."/>
            <person name="Vaughn M."/>
            <person name="Vengrova S."/>
            <person name="Yoder R."/>
            <person name="Zeng Q."/>
            <person name="Allshire R."/>
            <person name="Baulcombe D."/>
            <person name="Birren B.W."/>
            <person name="Brown W."/>
            <person name="Ekwall K."/>
            <person name="Kellis M."/>
            <person name="Leatherwood J."/>
            <person name="Levin H."/>
            <person name="Margalit H."/>
            <person name="Martienssen R."/>
            <person name="Nieduszynski C.A."/>
            <person name="Spatafora J.W."/>
            <person name="Friedman N."/>
            <person name="Dalgaard J.Z."/>
            <person name="Baumann P."/>
            <person name="Niki H."/>
            <person name="Regev A."/>
            <person name="Nusbaum C."/>
        </authorList>
    </citation>
    <scope>NUCLEOTIDE SEQUENCE [LARGE SCALE GENOMIC DNA]</scope>
    <source>
        <strain evidence="6">yFS286</strain>
    </source>
</reference>
<feature type="region of interest" description="Disordered" evidence="3">
    <location>
        <begin position="119"/>
        <end position="340"/>
    </location>
</feature>
<keyword evidence="6" id="KW-1185">Reference proteome</keyword>
<feature type="compositionally biased region" description="Basic and acidic residues" evidence="3">
    <location>
        <begin position="184"/>
        <end position="193"/>
    </location>
</feature>
<dbReference type="AlphaFoldDB" id="S9PVY9"/>
<dbReference type="EMBL" id="KE503207">
    <property type="protein sequence ID" value="EPX73281.1"/>
    <property type="molecule type" value="Genomic_DNA"/>
</dbReference>
<dbReference type="VEuPathDB" id="FungiDB:SOCG_01034"/>
<evidence type="ECO:0000259" key="4">
    <source>
        <dbReference type="Pfam" id="PF09745"/>
    </source>
</evidence>
<dbReference type="PANTHER" id="PTHR47845">
    <property type="entry name" value="NUCLEAR SPECKLE SPLICING REGULATORY PROTEIN 1 HOMOLOG"/>
    <property type="match status" value="1"/>
</dbReference>
<feature type="compositionally biased region" description="Basic and acidic residues" evidence="3">
    <location>
        <begin position="79"/>
        <end position="100"/>
    </location>
</feature>
<feature type="compositionally biased region" description="Basic and acidic residues" evidence="3">
    <location>
        <begin position="297"/>
        <end position="325"/>
    </location>
</feature>
<dbReference type="PANTHER" id="PTHR47845:SF1">
    <property type="entry name" value="NUCLEAR SPECKLE SPLICING REGULATORY PROTEIN 1 HOMOLOG"/>
    <property type="match status" value="1"/>
</dbReference>
<evidence type="ECO:0000313" key="5">
    <source>
        <dbReference type="EMBL" id="EPX73281.1"/>
    </source>
</evidence>
<organism evidence="5 6">
    <name type="scientific">Schizosaccharomyces octosporus (strain yFS286)</name>
    <name type="common">Fission yeast</name>
    <name type="synonym">Octosporomyces octosporus</name>
    <dbReference type="NCBI Taxonomy" id="483514"/>
    <lineage>
        <taxon>Eukaryota</taxon>
        <taxon>Fungi</taxon>
        <taxon>Dikarya</taxon>
        <taxon>Ascomycota</taxon>
        <taxon>Taphrinomycotina</taxon>
        <taxon>Schizosaccharomycetes</taxon>
        <taxon>Schizosaccharomycetales</taxon>
        <taxon>Schizosaccharomycetaceae</taxon>
        <taxon>Schizosaccharomyces</taxon>
    </lineage>
</organism>
<evidence type="ECO:0000313" key="6">
    <source>
        <dbReference type="Proteomes" id="UP000016088"/>
    </source>
</evidence>
<feature type="compositionally biased region" description="Basic and acidic residues" evidence="3">
    <location>
        <begin position="52"/>
        <end position="61"/>
    </location>
</feature>
<dbReference type="OMA" id="DEYYDSM"/>
<proteinExistence type="inferred from homology"/>
<evidence type="ECO:0000256" key="1">
    <source>
        <dbReference type="ARBA" id="ARBA00010126"/>
    </source>
</evidence>
<protein>
    <recommendedName>
        <fullName evidence="4">Nuclear speckle splicing regulatory protein 1 N-terminal domain-containing protein</fullName>
    </recommendedName>
</protein>
<dbReference type="eggNOG" id="KOG2117">
    <property type="taxonomic scope" value="Eukaryota"/>
</dbReference>
<feature type="compositionally biased region" description="Basic and acidic residues" evidence="3">
    <location>
        <begin position="145"/>
        <end position="168"/>
    </location>
</feature>
<name>S9PVY9_SCHOY</name>
<evidence type="ECO:0000256" key="3">
    <source>
        <dbReference type="SAM" id="MobiDB-lite"/>
    </source>
</evidence>
<comment type="similarity">
    <text evidence="1">Belongs to the NSRP1 family.</text>
</comment>
<dbReference type="Pfam" id="PF09745">
    <property type="entry name" value="NSRP1_N"/>
    <property type="match status" value="1"/>
</dbReference>
<dbReference type="GO" id="GO:0000381">
    <property type="term" value="P:regulation of alternative mRNA splicing, via spliceosome"/>
    <property type="evidence" value="ECO:0007669"/>
    <property type="project" value="InterPro"/>
</dbReference>
<dbReference type="InterPro" id="IPR018612">
    <property type="entry name" value="NSRP1_N"/>
</dbReference>
<feature type="compositionally biased region" description="Basic and acidic residues" evidence="3">
    <location>
        <begin position="119"/>
        <end position="129"/>
    </location>
</feature>
<accession>S9PVY9</accession>
<dbReference type="GeneID" id="25030018"/>
<feature type="compositionally biased region" description="Basic and acidic residues" evidence="3">
    <location>
        <begin position="268"/>
        <end position="288"/>
    </location>
</feature>
<gene>
    <name evidence="5" type="ORF">SOCG_01034</name>
</gene>
<dbReference type="InterPro" id="IPR053246">
    <property type="entry name" value="NS_splicing_regulatory_protein"/>
</dbReference>